<evidence type="ECO:0000256" key="1">
    <source>
        <dbReference type="SAM" id="Phobius"/>
    </source>
</evidence>
<comment type="caution">
    <text evidence="2">The sequence shown here is derived from an EMBL/GenBank/DDBJ whole genome shotgun (WGS) entry which is preliminary data.</text>
</comment>
<sequence>MGGRLSTFGEWFLGTFARGQAPVVSSIELVLILAGAAALSVPRATWRWFGLVSTVVHELGHAFSALMVGHRITGITLRLDHSGRTTSFGRSGLRTVWSGFWGYPVPAVVGAGLVWAGLTGWGPAAMSAGTLVLVLTVLFIRNAGGLLILLGTIAAAVGLMLFVPPVFTGHIVVGLGLALLVGSVRDLLNVTLVHLRHRHRLETSDAYLLSRRTVIPSAVWLFLFTAVIGGSWFLAWRAVGMVVAAL</sequence>
<protein>
    <submittedName>
        <fullName evidence="2">M50 family peptidase</fullName>
    </submittedName>
</protein>
<dbReference type="EMBL" id="SMTK01000002">
    <property type="protein sequence ID" value="TDK26393.1"/>
    <property type="molecule type" value="Genomic_DNA"/>
</dbReference>
<evidence type="ECO:0000313" key="3">
    <source>
        <dbReference type="Proteomes" id="UP000295411"/>
    </source>
</evidence>
<reference evidence="2 3" key="1">
    <citation type="submission" date="2019-03" db="EMBL/GenBank/DDBJ databases">
        <title>Arthrobacter sp. nov., an bacterium isolated from biocrust in Mu Us Desert.</title>
        <authorList>
            <person name="Lixiong L."/>
        </authorList>
    </citation>
    <scope>NUCLEOTIDE SEQUENCE [LARGE SCALE GENOMIC DNA]</scope>
    <source>
        <strain evidence="2 3">SLN-3</strain>
    </source>
</reference>
<feature type="transmembrane region" description="Helical" evidence="1">
    <location>
        <begin position="124"/>
        <end position="140"/>
    </location>
</feature>
<dbReference type="AlphaFoldDB" id="A0A4R5TYU9"/>
<dbReference type="Proteomes" id="UP000295411">
    <property type="component" value="Unassembled WGS sequence"/>
</dbReference>
<name>A0A4R5TYU9_9MICC</name>
<dbReference type="InterPro" id="IPR049500">
    <property type="entry name" value="Peptidase_M50B-like"/>
</dbReference>
<feature type="transmembrane region" description="Helical" evidence="1">
    <location>
        <begin position="21"/>
        <end position="39"/>
    </location>
</feature>
<keyword evidence="1" id="KW-0812">Transmembrane</keyword>
<accession>A0A4R5TYU9</accession>
<feature type="transmembrane region" description="Helical" evidence="1">
    <location>
        <begin position="147"/>
        <end position="167"/>
    </location>
</feature>
<keyword evidence="1" id="KW-1133">Transmembrane helix</keyword>
<organism evidence="2 3">
    <name type="scientific">Arthrobacter crusticola</name>
    <dbReference type="NCBI Taxonomy" id="2547960"/>
    <lineage>
        <taxon>Bacteria</taxon>
        <taxon>Bacillati</taxon>
        <taxon>Actinomycetota</taxon>
        <taxon>Actinomycetes</taxon>
        <taxon>Micrococcales</taxon>
        <taxon>Micrococcaceae</taxon>
        <taxon>Arthrobacter</taxon>
    </lineage>
</organism>
<feature type="transmembrane region" description="Helical" evidence="1">
    <location>
        <begin position="214"/>
        <end position="236"/>
    </location>
</feature>
<feature type="transmembrane region" description="Helical" evidence="1">
    <location>
        <begin position="173"/>
        <end position="193"/>
    </location>
</feature>
<gene>
    <name evidence="2" type="ORF">E2F48_04105</name>
</gene>
<keyword evidence="3" id="KW-1185">Reference proteome</keyword>
<dbReference type="OrthoDB" id="5184455at2"/>
<evidence type="ECO:0000313" key="2">
    <source>
        <dbReference type="EMBL" id="TDK26393.1"/>
    </source>
</evidence>
<keyword evidence="1" id="KW-0472">Membrane</keyword>
<feature type="transmembrane region" description="Helical" evidence="1">
    <location>
        <begin position="100"/>
        <end position="118"/>
    </location>
</feature>
<proteinExistence type="predicted"/>
<dbReference type="Pfam" id="PF13398">
    <property type="entry name" value="Peptidase_M50B"/>
    <property type="match status" value="1"/>
</dbReference>